<feature type="domain" description="PH" evidence="10">
    <location>
        <begin position="483"/>
        <end position="524"/>
    </location>
</feature>
<keyword evidence="3 6" id="KW-0728">SH3 domain</keyword>
<dbReference type="Gene3D" id="2.30.29.30">
    <property type="entry name" value="Pleckstrin-homology domain (PH domain)/Phosphotyrosine-binding domain (PTB)"/>
    <property type="match status" value="2"/>
</dbReference>
<dbReference type="CDD" id="cd11764">
    <property type="entry name" value="SH3_Eps8"/>
    <property type="match status" value="1"/>
</dbReference>
<dbReference type="SUPFAM" id="SSF47769">
    <property type="entry name" value="SAM/Pointed domain"/>
    <property type="match status" value="1"/>
</dbReference>
<evidence type="ECO:0000256" key="6">
    <source>
        <dbReference type="PROSITE-ProRule" id="PRU00192"/>
    </source>
</evidence>
<evidence type="ECO:0000256" key="3">
    <source>
        <dbReference type="ARBA" id="ARBA00022443"/>
    </source>
</evidence>
<evidence type="ECO:0000256" key="1">
    <source>
        <dbReference type="ARBA" id="ARBA00004496"/>
    </source>
</evidence>
<dbReference type="SUPFAM" id="SSF50044">
    <property type="entry name" value="SH3-domain"/>
    <property type="match status" value="1"/>
</dbReference>
<gene>
    <name evidence="11" type="ORF">P4O66_007879</name>
</gene>
<keyword evidence="4" id="KW-0963">Cytoplasm</keyword>
<feature type="region of interest" description="Disordered" evidence="8">
    <location>
        <begin position="290"/>
        <end position="325"/>
    </location>
</feature>
<evidence type="ECO:0000256" key="4">
    <source>
        <dbReference type="ARBA" id="ARBA00022490"/>
    </source>
</evidence>
<name>A0AAD8ZG32_9TELE</name>
<feature type="compositionally biased region" description="Polar residues" evidence="8">
    <location>
        <begin position="1296"/>
        <end position="1305"/>
    </location>
</feature>
<dbReference type="InterPro" id="IPR001849">
    <property type="entry name" value="PH_domain"/>
</dbReference>
<dbReference type="InterPro" id="IPR013761">
    <property type="entry name" value="SAM/pointed_sf"/>
</dbReference>
<dbReference type="Pfam" id="PF18016">
    <property type="entry name" value="SAM_3"/>
    <property type="match status" value="1"/>
</dbReference>
<evidence type="ECO:0000259" key="9">
    <source>
        <dbReference type="PROSITE" id="PS50002"/>
    </source>
</evidence>
<dbReference type="InterPro" id="IPR001452">
    <property type="entry name" value="SH3_domain"/>
</dbReference>
<feature type="region of interest" description="Disordered" evidence="8">
    <location>
        <begin position="1529"/>
        <end position="1561"/>
    </location>
</feature>
<evidence type="ECO:0000259" key="10">
    <source>
        <dbReference type="PROSITE" id="PS50003"/>
    </source>
</evidence>
<feature type="region of interest" description="Disordered" evidence="8">
    <location>
        <begin position="890"/>
        <end position="922"/>
    </location>
</feature>
<feature type="region of interest" description="Disordered" evidence="8">
    <location>
        <begin position="1285"/>
        <end position="1321"/>
    </location>
</feature>
<feature type="compositionally biased region" description="Polar residues" evidence="8">
    <location>
        <begin position="905"/>
        <end position="918"/>
    </location>
</feature>
<evidence type="ECO:0000313" key="11">
    <source>
        <dbReference type="EMBL" id="KAK1798441.1"/>
    </source>
</evidence>
<feature type="region of interest" description="Disordered" evidence="8">
    <location>
        <begin position="959"/>
        <end position="1027"/>
    </location>
</feature>
<dbReference type="PROSITE" id="PS50002">
    <property type="entry name" value="SH3"/>
    <property type="match status" value="1"/>
</dbReference>
<sequence length="2186" mass="245230">MELSAWAEVRVWRALYTYWQMATPQVLPRKHSLIKVFPPQSPNRKGTLVVSAKRDVVYDLMIDRESPPSEPEFVDIYQKMKYSLILLDRLKMAIEPSSEELLHHLFVPLGLMVKATGGPALGAGVSSPALSSGAVSLLQQNLTRAEKELWSSLGPNWTEPQSEPPSHDSKAVPLYKPVFLDGWEPEACDTHDQSIQDTPGFPTQQMDEHEDSASSVITGQLYCCSYDFVARNSSELSVLHGETLQVIDSSKRWWKCRNRYNEIGFVPSNILEPIDHKETDSSIEMYKLSKKAPLSPPGGGRFSYAEASSSGENHTKPRPVSMPPMGNDGGRVMLMNNELAQRLANGRPGSVRPLVINRASETSAPLNYHSPPAEVQDWLRGKGFSDVTVNNLGILSGAQLFSLNKEELCTVSPLEGARVYSQIMVQKATLEVVQTTETLGMLARRENRCRRFQANVFNKSKCQNCFKPIDSHTLSESDLYGTKPVKEGWLLVAPEGINFVNPSHRKRKWQRRYFILYEHGLLRYALDEMSSVSMLQCREVLDASSLTGFQNSLQLCFSDRDYYIRPEDEENIAGPSSTRKSSCVACSPAVNQSAAGVNSSDGSKVACGVGAEKDVDVCWSKSQHAHAPAAVGEGPRLPSSPRVGLQEKEAGLVWRGGPLPSSRPASPAAYLPLSRSLAASSASDVQRWGDFEGAHSSLEKRSVVEDLQTGSYLDYRRSLVIGQFAKETVIEDYSSAFSSEHSCEKRTNLSTAKVLLGLDQGLVLFGLQVFAHERETSAFTRQHSKSLERQSLTNLSPTWRKHWFVLADQCLRFYRDAVAEEAADLDGEIDLSSCYEITDFPVQKNYAFQIHTEEGDFVLCAMTYGIRRNWIQAVVNNVCPAVTPDVTRSVAQKGSSGAGHKSPSPLDNSQPEKGSRITQMRKDGRYNTFDWAEFSHRQQKREECSRRAGKGLACFHRETVRSVPSSPEEPIGSLIRRDQSETTCIQKEDRLRARNTTRPANAPNSTSLSTATSSHAASRPSGEETGCVDARTEWEEELQTVCRDLKVELDRSGREFRDFKARLQAELRDSQDRLRETEVRLRESEACLQEREGLLAGVQRHLEEVTGRLRATEEAQVLKDIRLQRQLRLLQERRSLGDSLDQSDRRVQELEERLRQREAELQSALVRTEELQRRCQELQAQLEECDGELGQLQARLRGEEALYYNLEHNYERAREELESVRGALSDCERVCEDRYGAQLDRKEQELQEMTLRMATLGLTLQETELKLEQAQHQLQEDLVTQDAPAEPQSMLGSPDIGQTTTTHALANSGRRKGTRDDDSQRAMRALESKLCDTEEKLWEMTLQHQELGDEEARVLRTPATPLSGHLPGRGLEKLHCRAFCGLQGVPLESTPKERATNADVVMSSGLLDHDCEDPDRRGGAGMAASTLALVIQRMASALEHPSRELQDKLSELQHEAHNLREACCGTREVRTRERLAQIFTFCRELDKINGTLGDSEICSLCVTAELAYLIHVLYTRSSEASPVTLCSETYSNSKPRRAPASPSDLASPGQRQSMGTGHAGLQGGNGERLVAELNSQARTLQALSVQLQPAVLPPPMLRVALIQAMLVYVVNRTRMAVQQECSAECCRAVALFHQQARCYEQKQQESQQAADRAKANAQARGQEVQRLEAELDDKLCGLQQIPEEEMGRLHGYYSRSCSGEMASTGRDTCVAAYQDGIQQLEDQLGRMEKDLLSSEDASLRQTYEQELETLKATCEQGFRTMEQSHQRVIEELERQHQMEVECLKEERERALQEEAEATITGVYAHFTIPKCLHFTVLQYDTVIDQHMGTSHVWVRALMLAGLSCVYAAIEAIHKAHKKELERSQKSEANADLSKLGQQCTEEVESLHRELEVLSRQYSQKCLENAHLKRSMETERRALISCRRENQDLHTHNQELSKRVLSELALMQSSVTGGMDLTPLSQNKDVYQLQVTLRVKESEIWCLKQEILSLKEELQATHRVIHTYRSCMFRGSGVPEVKHSKEVLGSRYPSHSEGHGYTPELKSRSNPDLVKHQVRRLRLDRSKQNRAGTITVHASADGDQSSVVRLGFVPNRNPSASDPIRLLRGLRKVNVVVSVGSFCAGKCWGVWVPSVQAVHTRAMKRSSSLLKSTDHLFDHLVQEDCSQLRVHQGFELKGHLDMDVESKEGLR</sequence>
<dbReference type="InterPro" id="IPR011993">
    <property type="entry name" value="PH-like_dom_sf"/>
</dbReference>
<dbReference type="GO" id="GO:0015629">
    <property type="term" value="C:actin cytoskeleton"/>
    <property type="evidence" value="ECO:0007669"/>
    <property type="project" value="TreeGrafter"/>
</dbReference>
<dbReference type="InterPro" id="IPR052223">
    <property type="entry name" value="Actin_Cytoskeleton_Reg"/>
</dbReference>
<feature type="coiled-coil region" evidence="7">
    <location>
        <begin position="1636"/>
        <end position="1670"/>
    </location>
</feature>
<dbReference type="PROSITE" id="PS50003">
    <property type="entry name" value="PH_DOMAIN"/>
    <property type="match status" value="2"/>
</dbReference>
<evidence type="ECO:0008006" key="13">
    <source>
        <dbReference type="Google" id="ProtNLM"/>
    </source>
</evidence>
<feature type="domain" description="SH3" evidence="9">
    <location>
        <begin position="217"/>
        <end position="276"/>
    </location>
</feature>
<dbReference type="PANTHER" id="PTHR17271">
    <property type="entry name" value="PLECKSTRIN HOMOLOGY PH DOMAIN-CONTAINING PROTEIN"/>
    <property type="match status" value="1"/>
</dbReference>
<dbReference type="GO" id="GO:0051015">
    <property type="term" value="F:actin filament binding"/>
    <property type="evidence" value="ECO:0007669"/>
    <property type="project" value="TreeGrafter"/>
</dbReference>
<keyword evidence="5" id="KW-0597">Phosphoprotein</keyword>
<dbReference type="EMBL" id="JAROKS010000012">
    <property type="protein sequence ID" value="KAK1798441.1"/>
    <property type="molecule type" value="Genomic_DNA"/>
</dbReference>
<dbReference type="FunFam" id="1.10.150.50:FF:000023">
    <property type="entry name" value="Epidermal growth factor receptor kinase substrate 8"/>
    <property type="match status" value="1"/>
</dbReference>
<dbReference type="CDD" id="cd09540">
    <property type="entry name" value="SAM_EPS8-like"/>
    <property type="match status" value="1"/>
</dbReference>
<dbReference type="Gene3D" id="1.10.150.50">
    <property type="entry name" value="Transcription Factor, Ets-1"/>
    <property type="match status" value="1"/>
</dbReference>
<dbReference type="Pfam" id="PF22975">
    <property type="entry name" value="EPS8_2nd"/>
    <property type="match status" value="1"/>
</dbReference>
<accession>A0AAD8ZG32</accession>
<feature type="region of interest" description="Disordered" evidence="8">
    <location>
        <begin position="2025"/>
        <end position="2044"/>
    </location>
</feature>
<evidence type="ECO:0000256" key="8">
    <source>
        <dbReference type="SAM" id="MobiDB-lite"/>
    </source>
</evidence>
<feature type="coiled-coil region" evidence="7">
    <location>
        <begin position="1710"/>
        <end position="1737"/>
    </location>
</feature>
<keyword evidence="12" id="KW-1185">Reference proteome</keyword>
<comment type="similarity">
    <text evidence="2">Belongs to the EPS8 family.</text>
</comment>
<evidence type="ECO:0000256" key="5">
    <source>
        <dbReference type="ARBA" id="ARBA00022553"/>
    </source>
</evidence>
<evidence type="ECO:0000256" key="2">
    <source>
        <dbReference type="ARBA" id="ARBA00006197"/>
    </source>
</evidence>
<evidence type="ECO:0000256" key="7">
    <source>
        <dbReference type="SAM" id="Coils"/>
    </source>
</evidence>
<feature type="coiled-coil region" evidence="7">
    <location>
        <begin position="1769"/>
        <end position="1800"/>
    </location>
</feature>
<feature type="coiled-coil region" evidence="7">
    <location>
        <begin position="1133"/>
        <end position="1280"/>
    </location>
</feature>
<proteinExistence type="inferred from homology"/>
<dbReference type="InterPro" id="IPR041418">
    <property type="entry name" value="SAM_3"/>
</dbReference>
<dbReference type="Pfam" id="PF00018">
    <property type="entry name" value="SH3_1"/>
    <property type="match status" value="1"/>
</dbReference>
<dbReference type="InterPro" id="IPR036028">
    <property type="entry name" value="SH3-like_dom_sf"/>
</dbReference>
<dbReference type="Pfam" id="PF00169">
    <property type="entry name" value="PH"/>
    <property type="match status" value="1"/>
</dbReference>
<dbReference type="InterPro" id="IPR035462">
    <property type="entry name" value="Eps8_SH3"/>
</dbReference>
<keyword evidence="7" id="KW-0175">Coiled coil</keyword>
<feature type="compositionally biased region" description="Basic and acidic residues" evidence="8">
    <location>
        <begin position="975"/>
        <end position="992"/>
    </location>
</feature>
<dbReference type="Gene3D" id="2.30.30.40">
    <property type="entry name" value="SH3 Domains"/>
    <property type="match status" value="1"/>
</dbReference>
<comment type="caution">
    <text evidence="11">The sequence shown here is derived from an EMBL/GenBank/DDBJ whole genome shotgun (WGS) entry which is preliminary data.</text>
</comment>
<comment type="subcellular location">
    <subcellularLocation>
        <location evidence="1">Cytoplasm</location>
    </subcellularLocation>
</comment>
<evidence type="ECO:0000313" key="12">
    <source>
        <dbReference type="Proteomes" id="UP001239994"/>
    </source>
</evidence>
<dbReference type="GO" id="GO:0005737">
    <property type="term" value="C:cytoplasm"/>
    <property type="evidence" value="ECO:0007669"/>
    <property type="project" value="UniProtKB-SubCell"/>
</dbReference>
<dbReference type="Proteomes" id="UP001239994">
    <property type="component" value="Unassembled WGS sequence"/>
</dbReference>
<feature type="compositionally biased region" description="Low complexity" evidence="8">
    <location>
        <begin position="1000"/>
        <end position="1020"/>
    </location>
</feature>
<reference evidence="11" key="1">
    <citation type="submission" date="2023-03" db="EMBL/GenBank/DDBJ databases">
        <title>Electrophorus voltai genome.</title>
        <authorList>
            <person name="Bian C."/>
        </authorList>
    </citation>
    <scope>NUCLEOTIDE SEQUENCE</scope>
    <source>
        <strain evidence="11">CB-2022</strain>
        <tissue evidence="11">Muscle</tissue>
    </source>
</reference>
<organism evidence="11 12">
    <name type="scientific">Electrophorus voltai</name>
    <dbReference type="NCBI Taxonomy" id="2609070"/>
    <lineage>
        <taxon>Eukaryota</taxon>
        <taxon>Metazoa</taxon>
        <taxon>Chordata</taxon>
        <taxon>Craniata</taxon>
        <taxon>Vertebrata</taxon>
        <taxon>Euteleostomi</taxon>
        <taxon>Actinopterygii</taxon>
        <taxon>Neopterygii</taxon>
        <taxon>Teleostei</taxon>
        <taxon>Ostariophysi</taxon>
        <taxon>Gymnotiformes</taxon>
        <taxon>Gymnotoidei</taxon>
        <taxon>Gymnotidae</taxon>
        <taxon>Electrophorus</taxon>
    </lineage>
</organism>
<dbReference type="SMART" id="SM00233">
    <property type="entry name" value="PH"/>
    <property type="match status" value="2"/>
</dbReference>
<dbReference type="PANTHER" id="PTHR17271:SF1">
    <property type="entry name" value="PROTEIN OUTSPREAD"/>
    <property type="match status" value="1"/>
</dbReference>
<dbReference type="SUPFAM" id="SSF50729">
    <property type="entry name" value="PH domain-like"/>
    <property type="match status" value="2"/>
</dbReference>
<dbReference type="InterPro" id="IPR055093">
    <property type="entry name" value="EPS8_2nd"/>
</dbReference>
<feature type="non-terminal residue" evidence="11">
    <location>
        <position position="1"/>
    </location>
</feature>
<protein>
    <recommendedName>
        <fullName evidence="13">PH domain-containing protein</fullName>
    </recommendedName>
</protein>
<feature type="domain" description="PH" evidence="10">
    <location>
        <begin position="785"/>
        <end position="879"/>
    </location>
</feature>
<dbReference type="SMART" id="SM00326">
    <property type="entry name" value="SH3"/>
    <property type="match status" value="1"/>
</dbReference>